<dbReference type="SUPFAM" id="SSF55347">
    <property type="entry name" value="Glyceraldehyde-3-phosphate dehydrogenase-like, C-terminal domain"/>
    <property type="match status" value="1"/>
</dbReference>
<evidence type="ECO:0000256" key="6">
    <source>
        <dbReference type="ARBA" id="ARBA00023002"/>
    </source>
</evidence>
<protein>
    <recommendedName>
        <fullName evidence="9 10">4-hydroxy-tetrahydrodipicolinate reductase</fullName>
        <shortName evidence="9">HTPA reductase</shortName>
        <ecNumber evidence="9 10">1.17.1.8</ecNumber>
    </recommendedName>
</protein>
<comment type="subunit">
    <text evidence="9">Homotetramer.</text>
</comment>
<dbReference type="SUPFAM" id="SSF51735">
    <property type="entry name" value="NAD(P)-binding Rossmann-fold domains"/>
    <property type="match status" value="1"/>
</dbReference>
<comment type="similarity">
    <text evidence="1 9">Belongs to the DapB family.</text>
</comment>
<dbReference type="PANTHER" id="PTHR20836:SF7">
    <property type="entry name" value="4-HYDROXY-TETRAHYDRODIPICOLINATE REDUCTASE"/>
    <property type="match status" value="1"/>
</dbReference>
<dbReference type="UniPathway" id="UPA00034">
    <property type="reaction ID" value="UER00018"/>
</dbReference>
<comment type="catalytic activity">
    <reaction evidence="9">
        <text>(S)-2,3,4,5-tetrahydrodipicolinate + NAD(+) + H2O = (2S,4S)-4-hydroxy-2,3,4,5-tetrahydrodipicolinate + NADH + H(+)</text>
        <dbReference type="Rhea" id="RHEA:35323"/>
        <dbReference type="ChEBI" id="CHEBI:15377"/>
        <dbReference type="ChEBI" id="CHEBI:15378"/>
        <dbReference type="ChEBI" id="CHEBI:16845"/>
        <dbReference type="ChEBI" id="CHEBI:57540"/>
        <dbReference type="ChEBI" id="CHEBI:57945"/>
        <dbReference type="ChEBI" id="CHEBI:67139"/>
        <dbReference type="EC" id="1.17.1.8"/>
    </reaction>
</comment>
<evidence type="ECO:0000256" key="10">
    <source>
        <dbReference type="NCBIfam" id="TIGR00036"/>
    </source>
</evidence>
<keyword evidence="6 9" id="KW-0560">Oxidoreductase</keyword>
<dbReference type="FunFam" id="3.30.360.10:FF:000009">
    <property type="entry name" value="4-hydroxy-tetrahydrodipicolinate reductase"/>
    <property type="match status" value="1"/>
</dbReference>
<evidence type="ECO:0000256" key="1">
    <source>
        <dbReference type="ARBA" id="ARBA00006642"/>
    </source>
</evidence>
<feature type="binding site" evidence="9">
    <location>
        <position position="34"/>
    </location>
    <ligand>
        <name>NAD(+)</name>
        <dbReference type="ChEBI" id="CHEBI:57540"/>
    </ligand>
</feature>
<dbReference type="GO" id="GO:0016726">
    <property type="term" value="F:oxidoreductase activity, acting on CH or CH2 groups, NAD or NADP as acceptor"/>
    <property type="evidence" value="ECO:0007669"/>
    <property type="project" value="UniProtKB-UniRule"/>
</dbReference>
<dbReference type="InterPro" id="IPR023940">
    <property type="entry name" value="DHDPR_bac"/>
</dbReference>
<dbReference type="NCBIfam" id="TIGR00036">
    <property type="entry name" value="dapB"/>
    <property type="match status" value="1"/>
</dbReference>
<dbReference type="Gene3D" id="3.40.50.720">
    <property type="entry name" value="NAD(P)-binding Rossmann-like Domain"/>
    <property type="match status" value="1"/>
</dbReference>
<dbReference type="GO" id="GO:0051287">
    <property type="term" value="F:NAD binding"/>
    <property type="evidence" value="ECO:0007669"/>
    <property type="project" value="UniProtKB-UniRule"/>
</dbReference>
<comment type="caution">
    <text evidence="9">Lacks conserved residue(s) required for the propagation of feature annotation.</text>
</comment>
<evidence type="ECO:0000256" key="2">
    <source>
        <dbReference type="ARBA" id="ARBA00022490"/>
    </source>
</evidence>
<gene>
    <name evidence="9" type="primary">dapB</name>
    <name evidence="13" type="ORF">D2962_05910</name>
</gene>
<dbReference type="GO" id="GO:0050661">
    <property type="term" value="F:NADP binding"/>
    <property type="evidence" value="ECO:0007669"/>
    <property type="project" value="UniProtKB-UniRule"/>
</dbReference>
<dbReference type="GO" id="GO:0008839">
    <property type="term" value="F:4-hydroxy-tetrahydrodipicolinate reductase"/>
    <property type="evidence" value="ECO:0007669"/>
    <property type="project" value="UniProtKB-UniRule"/>
</dbReference>
<dbReference type="InterPro" id="IPR036291">
    <property type="entry name" value="NAD(P)-bd_dom_sf"/>
</dbReference>
<feature type="binding site" evidence="9">
    <location>
        <begin position="108"/>
        <end position="111"/>
    </location>
    <ligand>
        <name>NAD(+)</name>
        <dbReference type="ChEBI" id="CHEBI:57540"/>
    </ligand>
</feature>
<evidence type="ECO:0000256" key="8">
    <source>
        <dbReference type="ARBA" id="ARBA00023154"/>
    </source>
</evidence>
<dbReference type="EC" id="1.17.1.8" evidence="9 10"/>
<evidence type="ECO:0000256" key="9">
    <source>
        <dbReference type="HAMAP-Rule" id="MF_00102"/>
    </source>
</evidence>
<dbReference type="HAMAP" id="MF_00102">
    <property type="entry name" value="DapB"/>
    <property type="match status" value="1"/>
</dbReference>
<dbReference type="Pfam" id="PF01113">
    <property type="entry name" value="DapB_N"/>
    <property type="match status" value="1"/>
</dbReference>
<dbReference type="InterPro" id="IPR022663">
    <property type="entry name" value="DapB_C"/>
</dbReference>
<dbReference type="RefSeq" id="WP_120767019.1">
    <property type="nucleotide sequence ID" value="NZ_CP033169.1"/>
</dbReference>
<organism evidence="13 14">
    <name type="scientific">Biomaibacter acetigenes</name>
    <dbReference type="NCBI Taxonomy" id="2316383"/>
    <lineage>
        <taxon>Bacteria</taxon>
        <taxon>Bacillati</taxon>
        <taxon>Bacillota</taxon>
        <taxon>Clostridia</taxon>
        <taxon>Thermosediminibacterales</taxon>
        <taxon>Tepidanaerobacteraceae</taxon>
        <taxon>Biomaibacter</taxon>
    </lineage>
</organism>
<feature type="domain" description="Dihydrodipicolinate reductase N-terminal" evidence="11">
    <location>
        <begin position="3"/>
        <end position="111"/>
    </location>
</feature>
<keyword evidence="2 9" id="KW-0963">Cytoplasm</keyword>
<dbReference type="EMBL" id="CP033169">
    <property type="protein sequence ID" value="AYO30212.1"/>
    <property type="molecule type" value="Genomic_DNA"/>
</dbReference>
<dbReference type="CDD" id="cd02274">
    <property type="entry name" value="DHDPR_N"/>
    <property type="match status" value="1"/>
</dbReference>
<evidence type="ECO:0000259" key="11">
    <source>
        <dbReference type="Pfam" id="PF01113"/>
    </source>
</evidence>
<keyword evidence="3 9" id="KW-0028">Amino-acid biosynthesis</keyword>
<dbReference type="PROSITE" id="PS01298">
    <property type="entry name" value="DAPB"/>
    <property type="match status" value="1"/>
</dbReference>
<comment type="catalytic activity">
    <reaction evidence="9">
        <text>(S)-2,3,4,5-tetrahydrodipicolinate + NADP(+) + H2O = (2S,4S)-4-hydroxy-2,3,4,5-tetrahydrodipicolinate + NADPH + H(+)</text>
        <dbReference type="Rhea" id="RHEA:35331"/>
        <dbReference type="ChEBI" id="CHEBI:15377"/>
        <dbReference type="ChEBI" id="CHEBI:15378"/>
        <dbReference type="ChEBI" id="CHEBI:16845"/>
        <dbReference type="ChEBI" id="CHEBI:57783"/>
        <dbReference type="ChEBI" id="CHEBI:58349"/>
        <dbReference type="ChEBI" id="CHEBI:67139"/>
        <dbReference type="EC" id="1.17.1.8"/>
    </reaction>
</comment>
<evidence type="ECO:0000256" key="5">
    <source>
        <dbReference type="ARBA" id="ARBA00022915"/>
    </source>
</evidence>
<evidence type="ECO:0000256" key="4">
    <source>
        <dbReference type="ARBA" id="ARBA00022857"/>
    </source>
</evidence>
<comment type="function">
    <text evidence="9">Catalyzes the conversion of 4-hydroxy-tetrahydrodipicolinate (HTPA) to tetrahydrodipicolinate.</text>
</comment>
<feature type="active site" description="Proton donor/acceptor" evidence="9">
    <location>
        <position position="140"/>
    </location>
</feature>
<dbReference type="GO" id="GO:0009089">
    <property type="term" value="P:lysine biosynthetic process via diaminopimelate"/>
    <property type="evidence" value="ECO:0007669"/>
    <property type="project" value="UniProtKB-UniRule"/>
</dbReference>
<feature type="domain" description="Dihydrodipicolinate reductase C-terminal" evidence="12">
    <location>
        <begin position="114"/>
        <end position="245"/>
    </location>
</feature>
<keyword evidence="4 9" id="KW-0521">NADP</keyword>
<evidence type="ECO:0000313" key="13">
    <source>
        <dbReference type="EMBL" id="AYO30212.1"/>
    </source>
</evidence>
<dbReference type="GO" id="GO:0019877">
    <property type="term" value="P:diaminopimelate biosynthetic process"/>
    <property type="evidence" value="ECO:0007669"/>
    <property type="project" value="UniProtKB-UniRule"/>
</dbReference>
<feature type="binding site" evidence="9">
    <location>
        <begin position="150"/>
        <end position="151"/>
    </location>
    <ligand>
        <name>(S)-2,3,4,5-tetrahydrodipicolinate</name>
        <dbReference type="ChEBI" id="CHEBI:16845"/>
    </ligand>
</feature>
<keyword evidence="14" id="KW-1185">Reference proteome</keyword>
<feature type="binding site" evidence="9">
    <location>
        <position position="141"/>
    </location>
    <ligand>
        <name>(S)-2,3,4,5-tetrahydrodipicolinate</name>
        <dbReference type="ChEBI" id="CHEBI:16845"/>
    </ligand>
</feature>
<dbReference type="Gene3D" id="3.30.360.10">
    <property type="entry name" value="Dihydrodipicolinate Reductase, domain 2"/>
    <property type="match status" value="1"/>
</dbReference>
<evidence type="ECO:0000256" key="3">
    <source>
        <dbReference type="ARBA" id="ARBA00022605"/>
    </source>
</evidence>
<feature type="binding site" evidence="9">
    <location>
        <begin position="84"/>
        <end position="86"/>
    </location>
    <ligand>
        <name>NAD(+)</name>
        <dbReference type="ChEBI" id="CHEBI:57540"/>
    </ligand>
</feature>
<feature type="active site" description="Proton donor" evidence="9">
    <location>
        <position position="144"/>
    </location>
</feature>
<reference evidence="13 14" key="1">
    <citation type="submission" date="2018-10" db="EMBL/GenBank/DDBJ databases">
        <authorList>
            <person name="Zhang X."/>
        </authorList>
    </citation>
    <scope>NUCLEOTIDE SEQUENCE [LARGE SCALE GENOMIC DNA]</scope>
    <source>
        <strain evidence="13 14">SK-G1</strain>
    </source>
</reference>
<feature type="binding site" evidence="9">
    <location>
        <begin position="8"/>
        <end position="13"/>
    </location>
    <ligand>
        <name>NAD(+)</name>
        <dbReference type="ChEBI" id="CHEBI:57540"/>
    </ligand>
</feature>
<dbReference type="Proteomes" id="UP000280960">
    <property type="component" value="Chromosome"/>
</dbReference>
<dbReference type="AlphaFoldDB" id="A0A3G2R496"/>
<comment type="pathway">
    <text evidence="9">Amino-acid biosynthesis; L-lysine biosynthesis via DAP pathway; (S)-tetrahydrodipicolinate from L-aspartate: step 4/4.</text>
</comment>
<sequence length="251" mass="27263">MLEIILSGAKGKMGRTIAEMAGGYNDLKIVAGVDITGGEGDFLIYDSVFNITEKADVIVDFSNPKALNDLLRFASEKKTPIVVGTTGLTEEHKRMLENASESIPVFVSHNMSLGVFLLITLARQAAKVLTDSDIEIVERHHNQKIDAPSGTSLMIADAIKEVRKDAEFILGRADKSKKREKNEIGIHSIRAGNLVGEHRVIFGGEDETIELSHTVTSRKVLAAGALRAARFIVTQSPGYYTMADLVKSLGL</sequence>
<evidence type="ECO:0000313" key="14">
    <source>
        <dbReference type="Proteomes" id="UP000280960"/>
    </source>
</evidence>
<dbReference type="KEGG" id="bacg:D2962_05910"/>
<dbReference type="InterPro" id="IPR000846">
    <property type="entry name" value="DapB_N"/>
</dbReference>
<evidence type="ECO:0000259" key="12">
    <source>
        <dbReference type="Pfam" id="PF05173"/>
    </source>
</evidence>
<dbReference type="GO" id="GO:0005829">
    <property type="term" value="C:cytosol"/>
    <property type="evidence" value="ECO:0007669"/>
    <property type="project" value="TreeGrafter"/>
</dbReference>
<keyword evidence="5 9" id="KW-0220">Diaminopimelate biosynthesis</keyword>
<comment type="subcellular location">
    <subcellularLocation>
        <location evidence="9">Cytoplasm</location>
    </subcellularLocation>
</comment>
<evidence type="ECO:0000256" key="7">
    <source>
        <dbReference type="ARBA" id="ARBA00023027"/>
    </source>
</evidence>
<name>A0A3G2R496_9FIRM</name>
<keyword evidence="8 9" id="KW-0457">Lysine biosynthesis</keyword>
<keyword evidence="7 9" id="KW-0520">NAD</keyword>
<dbReference type="PIRSF" id="PIRSF000161">
    <property type="entry name" value="DHPR"/>
    <property type="match status" value="1"/>
</dbReference>
<dbReference type="Pfam" id="PF05173">
    <property type="entry name" value="DapB_C"/>
    <property type="match status" value="1"/>
</dbReference>
<comment type="caution">
    <text evidence="9">Was originally thought to be a dihydrodipicolinate reductase (DHDPR), catalyzing the conversion of dihydrodipicolinate to tetrahydrodipicolinate. However, it was shown in E.coli that the substrate of the enzymatic reaction is not dihydrodipicolinate (DHDP) but in fact (2S,4S)-4-hydroxy-2,3,4,5-tetrahydrodipicolinic acid (HTPA), the product released by the DapA-catalyzed reaction.</text>
</comment>
<dbReference type="InterPro" id="IPR022664">
    <property type="entry name" value="DapB_N_CS"/>
</dbReference>
<dbReference type="PANTHER" id="PTHR20836">
    <property type="entry name" value="DIHYDRODIPICOLINATE REDUCTASE"/>
    <property type="match status" value="1"/>
</dbReference>
<proteinExistence type="inferred from homology"/>
<accession>A0A3G2R496</accession>